<gene>
    <name evidence="1" type="ORF">SAMN04488548_1343469</name>
</gene>
<sequence length="96" mass="11119">MVSRASSVIDLEQVLSTRIDFVADPEDRSWYVGDTVGFTIYIRMGNFPDEEAYSLYLGHGRWMDFSRVPDNWTITTPHQGWPVTARPRLPKGEFHE</sequence>
<name>A0A1H2KNY5_9ACTN</name>
<evidence type="ECO:0000313" key="2">
    <source>
        <dbReference type="Proteomes" id="UP000183180"/>
    </source>
</evidence>
<protein>
    <submittedName>
        <fullName evidence="1">Uncharacterized protein</fullName>
    </submittedName>
</protein>
<evidence type="ECO:0000313" key="1">
    <source>
        <dbReference type="EMBL" id="SDU70175.1"/>
    </source>
</evidence>
<dbReference type="AlphaFoldDB" id="A0A1H2KNY5"/>
<proteinExistence type="predicted"/>
<organism evidence="1 2">
    <name type="scientific">Gordonia westfalica</name>
    <dbReference type="NCBI Taxonomy" id="158898"/>
    <lineage>
        <taxon>Bacteria</taxon>
        <taxon>Bacillati</taxon>
        <taxon>Actinomycetota</taxon>
        <taxon>Actinomycetes</taxon>
        <taxon>Mycobacteriales</taxon>
        <taxon>Gordoniaceae</taxon>
        <taxon>Gordonia</taxon>
    </lineage>
</organism>
<reference evidence="1 2" key="1">
    <citation type="submission" date="2016-10" db="EMBL/GenBank/DDBJ databases">
        <authorList>
            <person name="de Groot N.N."/>
        </authorList>
    </citation>
    <scope>NUCLEOTIDE SEQUENCE [LARGE SCALE GENOMIC DNA]</scope>
    <source>
        <strain evidence="1 2">DSM 44215</strain>
    </source>
</reference>
<dbReference type="EMBL" id="FNLM01000034">
    <property type="protein sequence ID" value="SDU70175.1"/>
    <property type="molecule type" value="Genomic_DNA"/>
</dbReference>
<accession>A0A1H2KNY5</accession>
<dbReference type="STRING" id="158898.SAMN04488548_1343469"/>
<dbReference type="Proteomes" id="UP000183180">
    <property type="component" value="Unassembled WGS sequence"/>
</dbReference>